<name>W7XIB1_TETTS</name>
<keyword evidence="3" id="KW-1185">Reference proteome</keyword>
<dbReference type="RefSeq" id="XP_012654331.1">
    <property type="nucleotide sequence ID" value="XM_012798877.1"/>
</dbReference>
<proteinExistence type="predicted"/>
<dbReference type="InParanoid" id="W7XIB1"/>
<gene>
    <name evidence="2" type="ORF">TTHERM_000310107</name>
</gene>
<organism evidence="2 3">
    <name type="scientific">Tetrahymena thermophila (strain SB210)</name>
    <dbReference type="NCBI Taxonomy" id="312017"/>
    <lineage>
        <taxon>Eukaryota</taxon>
        <taxon>Sar</taxon>
        <taxon>Alveolata</taxon>
        <taxon>Ciliophora</taxon>
        <taxon>Intramacronucleata</taxon>
        <taxon>Oligohymenophorea</taxon>
        <taxon>Hymenostomatida</taxon>
        <taxon>Tetrahymenina</taxon>
        <taxon>Tetrahymenidae</taxon>
        <taxon>Tetrahymena</taxon>
    </lineage>
</organism>
<protein>
    <submittedName>
        <fullName evidence="2">Uncharacterized protein</fullName>
    </submittedName>
</protein>
<reference evidence="3" key="1">
    <citation type="journal article" date="2006" name="PLoS Biol.">
        <title>Macronuclear genome sequence of the ciliate Tetrahymena thermophila, a model eukaryote.</title>
        <authorList>
            <person name="Eisen J.A."/>
            <person name="Coyne R.S."/>
            <person name="Wu M."/>
            <person name="Wu D."/>
            <person name="Thiagarajan M."/>
            <person name="Wortman J.R."/>
            <person name="Badger J.H."/>
            <person name="Ren Q."/>
            <person name="Amedeo P."/>
            <person name="Jones K.M."/>
            <person name="Tallon L.J."/>
            <person name="Delcher A.L."/>
            <person name="Salzberg S.L."/>
            <person name="Silva J.C."/>
            <person name="Haas B.J."/>
            <person name="Majoros W.H."/>
            <person name="Farzad M."/>
            <person name="Carlton J.M."/>
            <person name="Smith R.K. Jr."/>
            <person name="Garg J."/>
            <person name="Pearlman R.E."/>
            <person name="Karrer K.M."/>
            <person name="Sun L."/>
            <person name="Manning G."/>
            <person name="Elde N.C."/>
            <person name="Turkewitz A.P."/>
            <person name="Asai D.J."/>
            <person name="Wilkes D.E."/>
            <person name="Wang Y."/>
            <person name="Cai H."/>
            <person name="Collins K."/>
            <person name="Stewart B.A."/>
            <person name="Lee S.R."/>
            <person name="Wilamowska K."/>
            <person name="Weinberg Z."/>
            <person name="Ruzzo W.L."/>
            <person name="Wloga D."/>
            <person name="Gaertig J."/>
            <person name="Frankel J."/>
            <person name="Tsao C.-C."/>
            <person name="Gorovsky M.A."/>
            <person name="Keeling P.J."/>
            <person name="Waller R.F."/>
            <person name="Patron N.J."/>
            <person name="Cherry J.M."/>
            <person name="Stover N.A."/>
            <person name="Krieger C.J."/>
            <person name="del Toro C."/>
            <person name="Ryder H.F."/>
            <person name="Williamson S.C."/>
            <person name="Barbeau R.A."/>
            <person name="Hamilton E.P."/>
            <person name="Orias E."/>
        </authorList>
    </citation>
    <scope>NUCLEOTIDE SEQUENCE [LARGE SCALE GENOMIC DNA]</scope>
    <source>
        <strain evidence="3">SB210</strain>
    </source>
</reference>
<evidence type="ECO:0000256" key="1">
    <source>
        <dbReference type="SAM" id="MobiDB-lite"/>
    </source>
</evidence>
<dbReference type="EMBL" id="GG662608">
    <property type="protein sequence ID" value="EWS73144.1"/>
    <property type="molecule type" value="Genomic_DNA"/>
</dbReference>
<accession>W7XIB1</accession>
<dbReference type="KEGG" id="tet:TTHERM_000310107"/>
<evidence type="ECO:0000313" key="3">
    <source>
        <dbReference type="Proteomes" id="UP000009168"/>
    </source>
</evidence>
<dbReference type="Proteomes" id="UP000009168">
    <property type="component" value="Unassembled WGS sequence"/>
</dbReference>
<dbReference type="AlphaFoldDB" id="W7XIB1"/>
<feature type="region of interest" description="Disordered" evidence="1">
    <location>
        <begin position="97"/>
        <end position="122"/>
    </location>
</feature>
<dbReference type="GeneID" id="24438332"/>
<sequence length="153" mass="17954">MKRAFRKIIAIKEIITKQQKSFQYMKTPNKTDIEHTFVEQRSRLLISMFLYGLIKIKAIESKNQEKVQLIAFKTSLQTPNSNISKLFLDLFSKQKSTNGKRNTKTNKKGNISPKPHLQNSQVQHSNETFERIYIEFPIYLQEIRAIIYETKSG</sequence>
<evidence type="ECO:0000313" key="2">
    <source>
        <dbReference type="EMBL" id="EWS73144.1"/>
    </source>
</evidence>